<dbReference type="InterPro" id="IPR004147">
    <property type="entry name" value="ABC1_dom"/>
</dbReference>
<feature type="compositionally biased region" description="Polar residues" evidence="5">
    <location>
        <begin position="83"/>
        <end position="92"/>
    </location>
</feature>
<dbReference type="CDD" id="cd13970">
    <property type="entry name" value="ABC1_ADCK3"/>
    <property type="match status" value="1"/>
</dbReference>
<feature type="domain" description="ABC1 atypical kinase-like" evidence="6">
    <location>
        <begin position="269"/>
        <end position="413"/>
    </location>
</feature>
<dbReference type="InterPro" id="IPR034646">
    <property type="entry name" value="ADCK3_dom"/>
</dbReference>
<evidence type="ECO:0000313" key="7">
    <source>
        <dbReference type="EMBL" id="PAV15961.1"/>
    </source>
</evidence>
<protein>
    <submittedName>
        <fullName evidence="7">ABC1-domain-containing</fullName>
    </submittedName>
</protein>
<evidence type="ECO:0000313" key="8">
    <source>
        <dbReference type="Proteomes" id="UP000217199"/>
    </source>
</evidence>
<dbReference type="GO" id="GO:0016740">
    <property type="term" value="F:transferase activity"/>
    <property type="evidence" value="ECO:0007669"/>
    <property type="project" value="UniProtKB-KW"/>
</dbReference>
<dbReference type="PANTHER" id="PTHR43851:SF3">
    <property type="entry name" value="COENZYME Q8"/>
    <property type="match status" value="1"/>
</dbReference>
<evidence type="ECO:0000256" key="2">
    <source>
        <dbReference type="ARBA" id="ARBA00022679"/>
    </source>
</evidence>
<dbReference type="InterPro" id="IPR011009">
    <property type="entry name" value="Kinase-like_dom_sf"/>
</dbReference>
<dbReference type="InterPro" id="IPR051409">
    <property type="entry name" value="Atypical_kinase_ADCK"/>
</dbReference>
<name>A0A286U8Q5_9AGAM</name>
<evidence type="ECO:0000256" key="5">
    <source>
        <dbReference type="SAM" id="MobiDB-lite"/>
    </source>
</evidence>
<feature type="compositionally biased region" description="Low complexity" evidence="5">
    <location>
        <begin position="98"/>
        <end position="110"/>
    </location>
</feature>
<keyword evidence="2" id="KW-0808">Transferase</keyword>
<comment type="similarity">
    <text evidence="1">Belongs to the protein kinase superfamily. ADCK protein kinase family.</text>
</comment>
<dbReference type="EMBL" id="NBII01000009">
    <property type="protein sequence ID" value="PAV15961.1"/>
    <property type="molecule type" value="Genomic_DNA"/>
</dbReference>
<keyword evidence="8" id="KW-1185">Reference proteome</keyword>
<organism evidence="7 8">
    <name type="scientific">Pyrrhoderma noxium</name>
    <dbReference type="NCBI Taxonomy" id="2282107"/>
    <lineage>
        <taxon>Eukaryota</taxon>
        <taxon>Fungi</taxon>
        <taxon>Dikarya</taxon>
        <taxon>Basidiomycota</taxon>
        <taxon>Agaricomycotina</taxon>
        <taxon>Agaricomycetes</taxon>
        <taxon>Hymenochaetales</taxon>
        <taxon>Hymenochaetaceae</taxon>
        <taxon>Pyrrhoderma</taxon>
    </lineage>
</organism>
<feature type="compositionally biased region" description="Polar residues" evidence="5">
    <location>
        <begin position="127"/>
        <end position="150"/>
    </location>
</feature>
<evidence type="ECO:0000256" key="1">
    <source>
        <dbReference type="ARBA" id="ARBA00009670"/>
    </source>
</evidence>
<keyword evidence="4" id="KW-0067">ATP-binding</keyword>
<dbReference type="GO" id="GO:0005524">
    <property type="term" value="F:ATP binding"/>
    <property type="evidence" value="ECO:0007669"/>
    <property type="project" value="UniProtKB-KW"/>
</dbReference>
<feature type="domain" description="ABC1 atypical kinase-like" evidence="6">
    <location>
        <begin position="421"/>
        <end position="497"/>
    </location>
</feature>
<dbReference type="FunCoup" id="A0A286U8Q5">
    <property type="interactions" value="158"/>
</dbReference>
<proteinExistence type="inferred from homology"/>
<evidence type="ECO:0000256" key="3">
    <source>
        <dbReference type="ARBA" id="ARBA00022741"/>
    </source>
</evidence>
<sequence length="631" mass="70044">MPPGPLYNWLCVLHSVSEIVSHAAAIRATQLTRASPEVKQGVARTFRPGEKIHIAKEIVRDTPRVKASTTLLPGSGVELINNEVSPPKSSVGTRVEYAPAPSSPSIAGPSTSDTDVLPSTRAETTKVEQNAENTTSLSVEETVPQESTSLPLIKTLPPENEPEPMPSLSQTQRNLRASKVPSSRIGRLFHYGGLAASLGYGAASEALRRVSSSSQEEGGDQSLMMTSANITRLVEKLSRMRGAALKLGQFMSIQDTHLLPKDVEDVFRRVQDSAHYMPNWQMEHVLNESLGDSWATLFDSFDPIPFAAASLGQVHRATLTAHASPTGEPALVAVKIQFPDIARSIESDLGYLKLLLGASRVLPKGLFLDKTLRVMKEELKDECDYKREASCARFFREEGMKGDEGFRVPWVWEGSNMLSQDSRDKIATMIVELCMKELFVFRMMQTDPNWSNFLWNERTKQIELIDFGATRSYSAMFIDKWMYMLRAAVSEDHEACVYWSQELGYLTGEEGEEMVNAHVKSLVLLASPFRRPSLENKDMVGGVVDEGKKEAEGGLYSFGKGTEWARITKEIRSLIPIMLNQRLTPPPQETYSLNRKLSGAFLLASRLGAKVDTRGIWERTSANYRFSDSSS</sequence>
<reference evidence="7 8" key="1">
    <citation type="journal article" date="2017" name="Mol. Ecol.">
        <title>Comparative and population genomic landscape of Phellinus noxius: A hypervariable fungus causing root rot in trees.</title>
        <authorList>
            <person name="Chung C.L."/>
            <person name="Lee T.J."/>
            <person name="Akiba M."/>
            <person name="Lee H.H."/>
            <person name="Kuo T.H."/>
            <person name="Liu D."/>
            <person name="Ke H.M."/>
            <person name="Yokoi T."/>
            <person name="Roa M.B."/>
            <person name="Lu M.J."/>
            <person name="Chang Y.Y."/>
            <person name="Ann P.J."/>
            <person name="Tsai J.N."/>
            <person name="Chen C.Y."/>
            <person name="Tzean S.S."/>
            <person name="Ota Y."/>
            <person name="Hattori T."/>
            <person name="Sahashi N."/>
            <person name="Liou R.F."/>
            <person name="Kikuchi T."/>
            <person name="Tsai I.J."/>
        </authorList>
    </citation>
    <scope>NUCLEOTIDE SEQUENCE [LARGE SCALE GENOMIC DNA]</scope>
    <source>
        <strain evidence="7 8">FFPRI411160</strain>
    </source>
</reference>
<evidence type="ECO:0000256" key="4">
    <source>
        <dbReference type="ARBA" id="ARBA00022840"/>
    </source>
</evidence>
<feature type="region of interest" description="Disordered" evidence="5">
    <location>
        <begin position="83"/>
        <end position="174"/>
    </location>
</feature>
<dbReference type="InParanoid" id="A0A286U8Q5"/>
<dbReference type="SUPFAM" id="SSF56112">
    <property type="entry name" value="Protein kinase-like (PK-like)"/>
    <property type="match status" value="1"/>
</dbReference>
<keyword evidence="3" id="KW-0547">Nucleotide-binding</keyword>
<dbReference type="Proteomes" id="UP000217199">
    <property type="component" value="Unassembled WGS sequence"/>
</dbReference>
<dbReference type="PANTHER" id="PTHR43851">
    <property type="match status" value="1"/>
</dbReference>
<dbReference type="Pfam" id="PF03109">
    <property type="entry name" value="ABC1"/>
    <property type="match status" value="2"/>
</dbReference>
<accession>A0A286U8Q5</accession>
<comment type="caution">
    <text evidence="7">The sequence shown here is derived from an EMBL/GenBank/DDBJ whole genome shotgun (WGS) entry which is preliminary data.</text>
</comment>
<dbReference type="GO" id="GO:0006744">
    <property type="term" value="P:ubiquinone biosynthetic process"/>
    <property type="evidence" value="ECO:0007669"/>
    <property type="project" value="TreeGrafter"/>
</dbReference>
<dbReference type="OrthoDB" id="201153at2759"/>
<evidence type="ECO:0000259" key="6">
    <source>
        <dbReference type="Pfam" id="PF03109"/>
    </source>
</evidence>
<dbReference type="STRING" id="2282107.A0A286U8Q5"/>
<dbReference type="AlphaFoldDB" id="A0A286U8Q5"/>
<gene>
    <name evidence="7" type="ORF">PNOK_0881900</name>
</gene>